<dbReference type="InterPro" id="IPR034660">
    <property type="entry name" value="DinB/YfiT-like"/>
</dbReference>
<dbReference type="InterPro" id="IPR018531">
    <property type="entry name" value="DUF1993"/>
</dbReference>
<dbReference type="KEGG" id="spph:KFK14_08635"/>
<gene>
    <name evidence="1" type="ORF">KFK14_08635</name>
</gene>
<dbReference type="PANTHER" id="PTHR36922">
    <property type="entry name" value="BLL2446 PROTEIN"/>
    <property type="match status" value="1"/>
</dbReference>
<reference evidence="1" key="1">
    <citation type="submission" date="2021-04" db="EMBL/GenBank/DDBJ databases">
        <title>Isolation of p-tert-butylphenol degrading bacteria Sphingobium phenoxybenzoativorans Tas13 from active sludge.</title>
        <authorList>
            <person name="Li Y."/>
        </authorList>
    </citation>
    <scope>NUCLEOTIDE SEQUENCE</scope>
    <source>
        <strain evidence="1">Tas13</strain>
    </source>
</reference>
<accession>A0A975KAN0</accession>
<organism evidence="1 2">
    <name type="scientific">Sphingobium phenoxybenzoativorans</name>
    <dbReference type="NCBI Taxonomy" id="1592790"/>
    <lineage>
        <taxon>Bacteria</taxon>
        <taxon>Pseudomonadati</taxon>
        <taxon>Pseudomonadota</taxon>
        <taxon>Alphaproteobacteria</taxon>
        <taxon>Sphingomonadales</taxon>
        <taxon>Sphingomonadaceae</taxon>
        <taxon>Sphingobium</taxon>
    </lineage>
</organism>
<dbReference type="Gene3D" id="1.20.120.450">
    <property type="entry name" value="dinb family like domain"/>
    <property type="match status" value="1"/>
</dbReference>
<proteinExistence type="predicted"/>
<dbReference type="Pfam" id="PF09351">
    <property type="entry name" value="DUF1993"/>
    <property type="match status" value="1"/>
</dbReference>
<dbReference type="SUPFAM" id="SSF109854">
    <property type="entry name" value="DinB/YfiT-like putative metalloenzymes"/>
    <property type="match status" value="1"/>
</dbReference>
<protein>
    <submittedName>
        <fullName evidence="1">DUF1993 domain-containing protein</fullName>
    </submittedName>
</protein>
<dbReference type="AlphaFoldDB" id="A0A975KAN0"/>
<sequence>MSLSLYDVSVPVFVRSLGNLAAILEKSRAFADAQGISHTELLDARLFDDMAPLTAQIQRASDTARFTAARVGQVEMAPIADDETSFDDLQARIAATIAALKAVPATCMDGREDAEVILKTPKKDVSFTGKTYVLNFAVPNFFFHVTTAYDILRYRGVPVGKLDFLGGI</sequence>
<evidence type="ECO:0000313" key="1">
    <source>
        <dbReference type="EMBL" id="QUT07444.1"/>
    </source>
</evidence>
<keyword evidence="2" id="KW-1185">Reference proteome</keyword>
<name>A0A975KAN0_9SPHN</name>
<evidence type="ECO:0000313" key="2">
    <source>
        <dbReference type="Proteomes" id="UP000681425"/>
    </source>
</evidence>
<dbReference type="PANTHER" id="PTHR36922:SF1">
    <property type="entry name" value="DUF1993 DOMAIN-CONTAINING PROTEIN"/>
    <property type="match status" value="1"/>
</dbReference>
<dbReference type="Proteomes" id="UP000681425">
    <property type="component" value="Chromosome"/>
</dbReference>
<dbReference type="EMBL" id="CP073910">
    <property type="protein sequence ID" value="QUT07444.1"/>
    <property type="molecule type" value="Genomic_DNA"/>
</dbReference>
<dbReference type="RefSeq" id="WP_212610586.1">
    <property type="nucleotide sequence ID" value="NZ_CP073910.1"/>
</dbReference>